<evidence type="ECO:0000313" key="11">
    <source>
        <dbReference type="Proteomes" id="UP000016665"/>
    </source>
</evidence>
<dbReference type="GO" id="GO:0019805">
    <property type="term" value="P:quinolinate biosynthetic process"/>
    <property type="evidence" value="ECO:0007669"/>
    <property type="project" value="Ensembl"/>
</dbReference>
<name>U3JMT4_FICAL</name>
<dbReference type="GO" id="GO:0090571">
    <property type="term" value="C:RNA polymerase II transcription repressor complex"/>
    <property type="evidence" value="ECO:0007669"/>
    <property type="project" value="Ensembl"/>
</dbReference>
<dbReference type="Gene3D" id="2.30.30.40">
    <property type="entry name" value="SH3 Domains"/>
    <property type="match status" value="1"/>
</dbReference>
<dbReference type="FunFam" id="1.20.1270.60:FF:000013">
    <property type="entry name" value="Amphiphysin isoform 2"/>
    <property type="match status" value="1"/>
</dbReference>
<reference evidence="10" key="2">
    <citation type="submission" date="2025-08" db="UniProtKB">
        <authorList>
            <consortium name="Ensembl"/>
        </authorList>
    </citation>
    <scope>IDENTIFICATION</scope>
</reference>
<dbReference type="GO" id="GO:0051087">
    <property type="term" value="F:protein-folding chaperone binding"/>
    <property type="evidence" value="ECO:0007669"/>
    <property type="project" value="Ensembl"/>
</dbReference>
<dbReference type="GO" id="GO:0048711">
    <property type="term" value="P:positive regulation of astrocyte differentiation"/>
    <property type="evidence" value="ECO:0007669"/>
    <property type="project" value="Ensembl"/>
</dbReference>
<dbReference type="GO" id="GO:0008333">
    <property type="term" value="P:endosome to lysosome transport"/>
    <property type="evidence" value="ECO:0007669"/>
    <property type="project" value="Ensembl"/>
</dbReference>
<feature type="coiled-coil region" evidence="7">
    <location>
        <begin position="195"/>
        <end position="222"/>
    </location>
</feature>
<dbReference type="AlphaFoldDB" id="U3JMT4"/>
<dbReference type="GO" id="GO:0033292">
    <property type="term" value="P:T-tubule organization"/>
    <property type="evidence" value="ECO:0007669"/>
    <property type="project" value="Ensembl"/>
</dbReference>
<dbReference type="GO" id="GO:0070063">
    <property type="term" value="F:RNA polymerase binding"/>
    <property type="evidence" value="ECO:0007669"/>
    <property type="project" value="Ensembl"/>
</dbReference>
<dbReference type="GO" id="GO:0006997">
    <property type="term" value="P:nucleus organization"/>
    <property type="evidence" value="ECO:0007669"/>
    <property type="project" value="Ensembl"/>
</dbReference>
<evidence type="ECO:0000256" key="1">
    <source>
        <dbReference type="ARBA" id="ARBA00004308"/>
    </source>
</evidence>
<dbReference type="PANTHER" id="PTHR46514">
    <property type="entry name" value="AMPHIPHYSIN"/>
    <property type="match status" value="1"/>
</dbReference>
<dbReference type="GO" id="GO:1902430">
    <property type="term" value="P:negative regulation of amyloid-beta formation"/>
    <property type="evidence" value="ECO:0007669"/>
    <property type="project" value="Ensembl"/>
</dbReference>
<dbReference type="Proteomes" id="UP000016665">
    <property type="component" value="Chromosome 7"/>
</dbReference>
<dbReference type="GO" id="GO:0005543">
    <property type="term" value="F:phospholipid binding"/>
    <property type="evidence" value="ECO:0007669"/>
    <property type="project" value="TreeGrafter"/>
</dbReference>
<proteinExistence type="predicted"/>
<dbReference type="GO" id="GO:0005856">
    <property type="term" value="C:cytoskeleton"/>
    <property type="evidence" value="ECO:0007669"/>
    <property type="project" value="Ensembl"/>
</dbReference>
<keyword evidence="11" id="KW-1185">Reference proteome</keyword>
<dbReference type="PRINTS" id="PR01251">
    <property type="entry name" value="AMPHIPHYSIN"/>
</dbReference>
<dbReference type="InterPro" id="IPR001452">
    <property type="entry name" value="SH3_domain"/>
</dbReference>
<dbReference type="CDD" id="cd07611">
    <property type="entry name" value="BAR_Amphiphysin_I_II"/>
    <property type="match status" value="1"/>
</dbReference>
<dbReference type="InterPro" id="IPR036028">
    <property type="entry name" value="SH3-like_dom_sf"/>
</dbReference>
<comment type="subcellular location">
    <subcellularLocation>
        <location evidence="2">Cytoplasm</location>
    </subcellularLocation>
    <subcellularLocation>
        <location evidence="1">Endomembrane system</location>
    </subcellularLocation>
</comment>
<dbReference type="GO" id="GO:0005886">
    <property type="term" value="C:plasma membrane"/>
    <property type="evidence" value="ECO:0007669"/>
    <property type="project" value="TreeGrafter"/>
</dbReference>
<feature type="compositionally biased region" description="Low complexity" evidence="8">
    <location>
        <begin position="429"/>
        <end position="452"/>
    </location>
</feature>
<feature type="domain" description="BAR" evidence="9">
    <location>
        <begin position="29"/>
        <end position="276"/>
    </location>
</feature>
<dbReference type="GO" id="GO:0035591">
    <property type="term" value="F:signaling adaptor activity"/>
    <property type="evidence" value="ECO:0007669"/>
    <property type="project" value="Ensembl"/>
</dbReference>
<dbReference type="SUPFAM" id="SSF103657">
    <property type="entry name" value="BAR/IMD domain-like"/>
    <property type="match status" value="1"/>
</dbReference>
<dbReference type="GO" id="GO:0060987">
    <property type="term" value="C:lipid tube"/>
    <property type="evidence" value="ECO:0007669"/>
    <property type="project" value="Ensembl"/>
</dbReference>
<feature type="region of interest" description="Disordered" evidence="8">
    <location>
        <begin position="296"/>
        <end position="370"/>
    </location>
</feature>
<feature type="region of interest" description="Disordered" evidence="8">
    <location>
        <begin position="416"/>
        <end position="462"/>
    </location>
</feature>
<dbReference type="GO" id="GO:0002020">
    <property type="term" value="F:protease binding"/>
    <property type="evidence" value="ECO:0007669"/>
    <property type="project" value="Ensembl"/>
</dbReference>
<dbReference type="GO" id="GO:0051015">
    <property type="term" value="F:actin filament binding"/>
    <property type="evidence" value="ECO:0007669"/>
    <property type="project" value="Ensembl"/>
</dbReference>
<evidence type="ECO:0000256" key="6">
    <source>
        <dbReference type="ARBA" id="ARBA00023136"/>
    </source>
</evidence>
<dbReference type="GO" id="GO:0008021">
    <property type="term" value="C:synaptic vesicle"/>
    <property type="evidence" value="ECO:0007669"/>
    <property type="project" value="TreeGrafter"/>
</dbReference>
<dbReference type="GO" id="GO:0030424">
    <property type="term" value="C:axon"/>
    <property type="evidence" value="ECO:0007669"/>
    <property type="project" value="Ensembl"/>
</dbReference>
<dbReference type="SMART" id="SM00721">
    <property type="entry name" value="BAR"/>
    <property type="match status" value="1"/>
</dbReference>
<evidence type="ECO:0000256" key="7">
    <source>
        <dbReference type="SAM" id="Coils"/>
    </source>
</evidence>
<keyword evidence="3" id="KW-0728">SH3 domain</keyword>
<keyword evidence="6" id="KW-0472">Membrane</keyword>
<dbReference type="InterPro" id="IPR003023">
    <property type="entry name" value="Amphiphysin_2"/>
</dbReference>
<dbReference type="InterPro" id="IPR003005">
    <property type="entry name" value="Amphiphysin"/>
</dbReference>
<dbReference type="GO" id="GO:0005829">
    <property type="term" value="C:cytosol"/>
    <property type="evidence" value="ECO:0007669"/>
    <property type="project" value="Ensembl"/>
</dbReference>
<keyword evidence="5 7" id="KW-0175">Coiled coil</keyword>
<dbReference type="STRING" id="59894.ENSFALP00000004088"/>
<dbReference type="GO" id="GO:0019828">
    <property type="term" value="F:aspartic-type endopeptidase inhibitor activity"/>
    <property type="evidence" value="ECO:0007669"/>
    <property type="project" value="Ensembl"/>
</dbReference>
<dbReference type="Pfam" id="PF03114">
    <property type="entry name" value="BAR"/>
    <property type="match status" value="1"/>
</dbReference>
<protein>
    <submittedName>
        <fullName evidence="10">Bridging integrator 1</fullName>
    </submittedName>
</protein>
<dbReference type="GO" id="GO:0042802">
    <property type="term" value="F:identical protein binding"/>
    <property type="evidence" value="ECO:0007669"/>
    <property type="project" value="Ensembl"/>
</dbReference>
<evidence type="ECO:0000256" key="5">
    <source>
        <dbReference type="ARBA" id="ARBA00023054"/>
    </source>
</evidence>
<evidence type="ECO:0000256" key="4">
    <source>
        <dbReference type="ARBA" id="ARBA00022490"/>
    </source>
</evidence>
<dbReference type="PANTHER" id="PTHR46514:SF4">
    <property type="entry name" value="MYC BOX-DEPENDENT-INTERACTING PROTEIN 1"/>
    <property type="match status" value="1"/>
</dbReference>
<dbReference type="GO" id="GO:0048156">
    <property type="term" value="F:tau protein binding"/>
    <property type="evidence" value="ECO:0007669"/>
    <property type="project" value="Ensembl"/>
</dbReference>
<dbReference type="PROSITE" id="PS51021">
    <property type="entry name" value="BAR"/>
    <property type="match status" value="1"/>
</dbReference>
<dbReference type="Ensembl" id="ENSFALT00000004107.2">
    <property type="protein sequence ID" value="ENSFALP00000004088.2"/>
    <property type="gene ID" value="ENSFALG00000003924.2"/>
</dbReference>
<dbReference type="GO" id="GO:0043065">
    <property type="term" value="P:positive regulation of apoptotic process"/>
    <property type="evidence" value="ECO:0007669"/>
    <property type="project" value="Ensembl"/>
</dbReference>
<evidence type="ECO:0000259" key="9">
    <source>
        <dbReference type="PROSITE" id="PS51021"/>
    </source>
</evidence>
<dbReference type="Gene3D" id="1.20.1270.60">
    <property type="entry name" value="Arfaptin homology (AH) domain/BAR domain"/>
    <property type="match status" value="1"/>
</dbReference>
<dbReference type="PRINTS" id="PR01253">
    <property type="entry name" value="AMPHIPHYSIN2"/>
</dbReference>
<evidence type="ECO:0000313" key="10">
    <source>
        <dbReference type="Ensembl" id="ENSFALP00000004088.2"/>
    </source>
</evidence>
<dbReference type="eggNOG" id="KOG3771">
    <property type="taxonomic scope" value="Eukaryota"/>
</dbReference>
<sequence>MAELGSKGVTAGKIASNVQKKLTRAQEKVLQKLGKADETKDEQFEQCVQNFNKQLSEGTRLQKDLRTYLASVKAMHEASKKLTECLQEVYEPDWPGRDDTNKIAENNDLLWTDFHQKLVDQALLTMDTYLGQFPDIKSRIAKRGRKLVDYDSARHHFEALQTAKKKDETKIAKPVSLLEKAAPQWCQGKLQAHLVAQTNLLRNQAEEELVKAQKVFEEMNVDLQEELPSLWNSRVGFYVNTFQSIAGLEENFHKEMSKLNQNLHDVLLGLDKQYSGNAFPVKAQPRKKTKLFARLRKKMSSDSTPAKANKSPSPPPDGSPITSPETKTVNHELEPSTLEAPGASIPKSPSQLRKGPPVPPPPKVTPSKEIKQENIISLFDDNFVPEISVTTPSQFDAPGPFQEGASLLDLDFDPIKPDATVGKTPTPASQPAEAARAGAEAAGSEAAAGAEASKTEADSGSGSLPAVVVETFPATINGTVEGGASSERADMPPGFLFKVQAMHDYTATDTDELQLKAGDVVLVIPFENPEEQVSGGGSVSLGQVEPRGFPELLLSSLTVGWLDAEPLVCGWELAREPVVLELEIGFLQRKGGLCLLLESGDILLHKACGIAMDSCPSENIGADRVALLVRDTNRTCI</sequence>
<dbReference type="Pfam" id="PF00018">
    <property type="entry name" value="SH3_1"/>
    <property type="match status" value="1"/>
</dbReference>
<dbReference type="GO" id="GO:0045664">
    <property type="term" value="P:regulation of neuron differentiation"/>
    <property type="evidence" value="ECO:0007669"/>
    <property type="project" value="Ensembl"/>
</dbReference>
<reference evidence="10" key="3">
    <citation type="submission" date="2025-09" db="UniProtKB">
        <authorList>
            <consortium name="Ensembl"/>
        </authorList>
    </citation>
    <scope>IDENTIFICATION</scope>
</reference>
<keyword evidence="4" id="KW-0963">Cytoplasm</keyword>
<dbReference type="GO" id="GO:0000122">
    <property type="term" value="P:negative regulation of transcription by RNA polymerase II"/>
    <property type="evidence" value="ECO:0007669"/>
    <property type="project" value="Ensembl"/>
</dbReference>
<dbReference type="SUPFAM" id="SSF50044">
    <property type="entry name" value="SH3-domain"/>
    <property type="match status" value="1"/>
</dbReference>
<dbReference type="GO" id="GO:0010564">
    <property type="term" value="P:regulation of cell cycle process"/>
    <property type="evidence" value="ECO:0007669"/>
    <property type="project" value="Ensembl"/>
</dbReference>
<gene>
    <name evidence="10" type="primary">BIN1</name>
</gene>
<evidence type="ECO:0000256" key="2">
    <source>
        <dbReference type="ARBA" id="ARBA00004496"/>
    </source>
</evidence>
<dbReference type="InterPro" id="IPR027267">
    <property type="entry name" value="AH/BAR_dom_sf"/>
</dbReference>
<organism evidence="10 11">
    <name type="scientific">Ficedula albicollis</name>
    <name type="common">Collared flycatcher</name>
    <name type="synonym">Muscicapa albicollis</name>
    <dbReference type="NCBI Taxonomy" id="59894"/>
    <lineage>
        <taxon>Eukaryota</taxon>
        <taxon>Metazoa</taxon>
        <taxon>Chordata</taxon>
        <taxon>Craniata</taxon>
        <taxon>Vertebrata</taxon>
        <taxon>Euteleostomi</taxon>
        <taxon>Archelosauria</taxon>
        <taxon>Archosauria</taxon>
        <taxon>Dinosauria</taxon>
        <taxon>Saurischia</taxon>
        <taxon>Theropoda</taxon>
        <taxon>Coelurosauria</taxon>
        <taxon>Aves</taxon>
        <taxon>Neognathae</taxon>
        <taxon>Neoaves</taxon>
        <taxon>Telluraves</taxon>
        <taxon>Australaves</taxon>
        <taxon>Passeriformes</taxon>
        <taxon>Muscicapidae</taxon>
        <taxon>Ficedula</taxon>
    </lineage>
</organism>
<dbReference type="GO" id="GO:0030100">
    <property type="term" value="P:regulation of endocytosis"/>
    <property type="evidence" value="ECO:0007669"/>
    <property type="project" value="InterPro"/>
</dbReference>
<evidence type="ECO:0000256" key="3">
    <source>
        <dbReference type="ARBA" id="ARBA00022443"/>
    </source>
</evidence>
<dbReference type="InterPro" id="IPR004148">
    <property type="entry name" value="BAR_dom"/>
</dbReference>
<dbReference type="GO" id="GO:0032496">
    <property type="term" value="P:response to lipopolysaccharide"/>
    <property type="evidence" value="ECO:0007669"/>
    <property type="project" value="Ensembl"/>
</dbReference>
<dbReference type="HOGENOM" id="CLU_017859_4_0_1"/>
<reference evidence="10 11" key="1">
    <citation type="journal article" date="2012" name="Nature">
        <title>The genomic landscape of species divergence in Ficedula flycatchers.</title>
        <authorList>
            <person name="Ellegren H."/>
            <person name="Smeds L."/>
            <person name="Burri R."/>
            <person name="Olason P.I."/>
            <person name="Backstrom N."/>
            <person name="Kawakami T."/>
            <person name="Kunstner A."/>
            <person name="Makinen H."/>
            <person name="Nadachowska-Brzyska K."/>
            <person name="Qvarnstrom A."/>
            <person name="Uebbing S."/>
            <person name="Wolf J.B."/>
        </authorList>
    </citation>
    <scope>NUCLEOTIDE SEQUENCE [LARGE SCALE GENOMIC DNA]</scope>
</reference>
<dbReference type="GeneTree" id="ENSGT00950000182882"/>
<accession>U3JMT4</accession>
<evidence type="ECO:0000256" key="8">
    <source>
        <dbReference type="SAM" id="MobiDB-lite"/>
    </source>
</evidence>
<dbReference type="GO" id="GO:0060988">
    <property type="term" value="P:lipid tube assembly"/>
    <property type="evidence" value="ECO:0007669"/>
    <property type="project" value="Ensembl"/>
</dbReference>